<dbReference type="SUPFAM" id="SSF75005">
    <property type="entry name" value="Arabinanase/levansucrase/invertase"/>
    <property type="match status" value="1"/>
</dbReference>
<dbReference type="Proteomes" id="UP000316426">
    <property type="component" value="Chromosome"/>
</dbReference>
<proteinExistence type="inferred from homology"/>
<dbReference type="GO" id="GO:0005975">
    <property type="term" value="P:carbohydrate metabolic process"/>
    <property type="evidence" value="ECO:0007669"/>
    <property type="project" value="InterPro"/>
</dbReference>
<keyword evidence="7" id="KW-0732">Signal</keyword>
<evidence type="ECO:0000256" key="6">
    <source>
        <dbReference type="SAM" id="MobiDB-lite"/>
    </source>
</evidence>
<protein>
    <submittedName>
        <fullName evidence="8">Glycosyl hydrolases family 43</fullName>
    </submittedName>
</protein>
<evidence type="ECO:0000313" key="9">
    <source>
        <dbReference type="Proteomes" id="UP000316426"/>
    </source>
</evidence>
<evidence type="ECO:0000256" key="4">
    <source>
        <dbReference type="ARBA" id="ARBA00023295"/>
    </source>
</evidence>
<dbReference type="RefSeq" id="WP_145382718.1">
    <property type="nucleotide sequence ID" value="NZ_CP036350.1"/>
</dbReference>
<dbReference type="AlphaFoldDB" id="A0A518K8B6"/>
<feature type="chain" id="PRO_5021809631" evidence="7">
    <location>
        <begin position="23"/>
        <end position="720"/>
    </location>
</feature>
<dbReference type="KEGG" id="bmei:Spa11_22340"/>
<dbReference type="GO" id="GO:0004553">
    <property type="term" value="F:hydrolase activity, hydrolyzing O-glycosyl compounds"/>
    <property type="evidence" value="ECO:0007669"/>
    <property type="project" value="InterPro"/>
</dbReference>
<accession>A0A518K8B6</accession>
<dbReference type="InterPro" id="IPR036705">
    <property type="entry name" value="Ribosyl_crysJ1_sf"/>
</dbReference>
<evidence type="ECO:0000313" key="8">
    <source>
        <dbReference type="EMBL" id="QDV74035.1"/>
    </source>
</evidence>
<dbReference type="Gene3D" id="2.115.10.20">
    <property type="entry name" value="Glycosyl hydrolase domain, family 43"/>
    <property type="match status" value="2"/>
</dbReference>
<sequence precursor="true">MHLRFLLLTLCLFAAIGSRSLAEERRLPLEVYVDKMKAGWLGQMAGVGWGFPTEFRFNGKIIPAAEMPAWTPEMINQYDQDDLYVEMTFLRTLEQHGLGCSIRQAGIDFANSGYPLWHANDAGRTNLRRGIAPPASGSPPHSDHTDDIDYQIEADYSGLIAPGLPQSAIDLGEKFGRLMNFGDGVYGGQFVGAMYAEAFFEEDPKRIIAAALRSIPAESQYAEMVRDVVAWHEENPEEWEAVWRLVEAKYHKSPGYVHGLCCGPGSEDHFCIDVKLNGAYILIGMLYGERDPDRTITIATRCGQDSDCNPSNAAGVLFTTMGTAAIPERYTSALQTDRRFSHTTYTFDDLVRVTEKLSRETVLRYSGRIEMDADGNEVLVVPVSAPKPSKLEASHSTEPVAEERFTADEMAQIETAEAAEKQPTTLVESGEFIHIYDPGVDEEEAWYVNDHCFIQDSDGLWHLFGITHAEPLDPADEDDFAHATATTLLQQPWNKRPFALSVATEAPWREEHLWAPHVIEHDGLFYMYYCAGDADHSKYKLHLATSADMKEWTRHPENPMVVDGYDARDPFLLRHDGKWLMYYTANAKPEGGNHIVACVESDDLLHWGERRVVYTDTESGTFGGPTESPFVVRRGDKFYLFIGPRGGYDGTDVFVSDSPYDWKVENQVGHIPSHAAEVVRDEKGDWWVSRAGWGRGGVYLAPLTWRDGLDDAPTNVPVAK</sequence>
<evidence type="ECO:0000256" key="5">
    <source>
        <dbReference type="PIRSR" id="PIRSR606710-2"/>
    </source>
</evidence>
<dbReference type="SUPFAM" id="SSF101478">
    <property type="entry name" value="ADP-ribosylglycohydrolase"/>
    <property type="match status" value="1"/>
</dbReference>
<evidence type="ECO:0000256" key="2">
    <source>
        <dbReference type="ARBA" id="ARBA00009865"/>
    </source>
</evidence>
<dbReference type="PANTHER" id="PTHR43301:SF3">
    <property type="entry name" value="ARABINAN ENDO-1,5-ALPHA-L-ARABINOSIDASE A-RELATED"/>
    <property type="match status" value="1"/>
</dbReference>
<keyword evidence="9" id="KW-1185">Reference proteome</keyword>
<dbReference type="Pfam" id="PF04616">
    <property type="entry name" value="Glyco_hydro_43"/>
    <property type="match status" value="1"/>
</dbReference>
<keyword evidence="3 8" id="KW-0378">Hydrolase</keyword>
<dbReference type="InterPro" id="IPR006710">
    <property type="entry name" value="Glyco_hydro_43"/>
</dbReference>
<name>A0A518K8B6_9BACT</name>
<organism evidence="8 9">
    <name type="scientific">Botrimarina mediterranea</name>
    <dbReference type="NCBI Taxonomy" id="2528022"/>
    <lineage>
        <taxon>Bacteria</taxon>
        <taxon>Pseudomonadati</taxon>
        <taxon>Planctomycetota</taxon>
        <taxon>Planctomycetia</taxon>
        <taxon>Pirellulales</taxon>
        <taxon>Lacipirellulaceae</taxon>
        <taxon>Botrimarina</taxon>
    </lineage>
</organism>
<comment type="similarity">
    <text evidence="2">Belongs to the glycosyl hydrolase 43 family.</text>
</comment>
<comment type="pathway">
    <text evidence="1">Glycan metabolism; L-arabinan degradation.</text>
</comment>
<evidence type="ECO:0000256" key="7">
    <source>
        <dbReference type="SAM" id="SignalP"/>
    </source>
</evidence>
<dbReference type="Pfam" id="PF03747">
    <property type="entry name" value="ADP_ribosyl_GH"/>
    <property type="match status" value="1"/>
</dbReference>
<dbReference type="InterPro" id="IPR023296">
    <property type="entry name" value="Glyco_hydro_beta-prop_sf"/>
</dbReference>
<evidence type="ECO:0000256" key="1">
    <source>
        <dbReference type="ARBA" id="ARBA00004834"/>
    </source>
</evidence>
<reference evidence="8 9" key="1">
    <citation type="submission" date="2019-02" db="EMBL/GenBank/DDBJ databases">
        <title>Deep-cultivation of Planctomycetes and their phenomic and genomic characterization uncovers novel biology.</title>
        <authorList>
            <person name="Wiegand S."/>
            <person name="Jogler M."/>
            <person name="Boedeker C."/>
            <person name="Pinto D."/>
            <person name="Vollmers J."/>
            <person name="Rivas-Marin E."/>
            <person name="Kohn T."/>
            <person name="Peeters S.H."/>
            <person name="Heuer A."/>
            <person name="Rast P."/>
            <person name="Oberbeckmann S."/>
            <person name="Bunk B."/>
            <person name="Jeske O."/>
            <person name="Meyerdierks A."/>
            <person name="Storesund J.E."/>
            <person name="Kallscheuer N."/>
            <person name="Luecker S."/>
            <person name="Lage O.M."/>
            <person name="Pohl T."/>
            <person name="Merkel B.J."/>
            <person name="Hornburger P."/>
            <person name="Mueller R.-W."/>
            <person name="Bruemmer F."/>
            <person name="Labrenz M."/>
            <person name="Spormann A.M."/>
            <person name="Op den Camp H."/>
            <person name="Overmann J."/>
            <person name="Amann R."/>
            <person name="Jetten M.S.M."/>
            <person name="Mascher T."/>
            <person name="Medema M.H."/>
            <person name="Devos D.P."/>
            <person name="Kaster A.-K."/>
            <person name="Ovreas L."/>
            <person name="Rohde M."/>
            <person name="Galperin M.Y."/>
            <person name="Jogler C."/>
        </authorList>
    </citation>
    <scope>NUCLEOTIDE SEQUENCE [LARGE SCALE GENOMIC DNA]</scope>
    <source>
        <strain evidence="8 9">Spa11</strain>
    </source>
</reference>
<feature type="signal peptide" evidence="7">
    <location>
        <begin position="1"/>
        <end position="22"/>
    </location>
</feature>
<feature type="region of interest" description="Disordered" evidence="6">
    <location>
        <begin position="127"/>
        <end position="147"/>
    </location>
</feature>
<feature type="site" description="Important for catalytic activity, responsible for pKa modulation of the active site Glu and correct orientation of both the proton donor and substrate" evidence="5">
    <location>
        <position position="569"/>
    </location>
</feature>
<gene>
    <name evidence="8" type="ORF">Spa11_22340</name>
</gene>
<keyword evidence="4" id="KW-0326">Glycosidase</keyword>
<dbReference type="PANTHER" id="PTHR43301">
    <property type="entry name" value="ARABINAN ENDO-1,5-ALPHA-L-ARABINOSIDASE"/>
    <property type="match status" value="1"/>
</dbReference>
<dbReference type="Gene3D" id="1.10.4080.10">
    <property type="entry name" value="ADP-ribosylation/Crystallin J1"/>
    <property type="match status" value="1"/>
</dbReference>
<evidence type="ECO:0000256" key="3">
    <source>
        <dbReference type="ARBA" id="ARBA00022801"/>
    </source>
</evidence>
<dbReference type="InterPro" id="IPR050727">
    <property type="entry name" value="GH43_arabinanases"/>
</dbReference>
<dbReference type="InterPro" id="IPR005502">
    <property type="entry name" value="Ribosyl_crysJ1"/>
</dbReference>
<dbReference type="EMBL" id="CP036349">
    <property type="protein sequence ID" value="QDV74035.1"/>
    <property type="molecule type" value="Genomic_DNA"/>
</dbReference>